<dbReference type="EMBL" id="JTDE01002824">
    <property type="protein sequence ID" value="KAF7256826.1"/>
    <property type="molecule type" value="Genomic_DNA"/>
</dbReference>
<protein>
    <submittedName>
        <fullName evidence="2">Uncharacterized protein</fullName>
    </submittedName>
</protein>
<proteinExistence type="predicted"/>
<dbReference type="Proteomes" id="UP000822476">
    <property type="component" value="Unassembled WGS sequence"/>
</dbReference>
<name>A0A8S9YTX7_9TREM</name>
<keyword evidence="3" id="KW-1185">Reference proteome</keyword>
<keyword evidence="1" id="KW-1133">Transmembrane helix</keyword>
<evidence type="ECO:0000256" key="1">
    <source>
        <dbReference type="SAM" id="Phobius"/>
    </source>
</evidence>
<keyword evidence="1" id="KW-0472">Membrane</keyword>
<dbReference type="InterPro" id="IPR008996">
    <property type="entry name" value="IL1/FGF"/>
</dbReference>
<feature type="transmembrane region" description="Helical" evidence="1">
    <location>
        <begin position="19"/>
        <end position="40"/>
    </location>
</feature>
<keyword evidence="1" id="KW-0812">Transmembrane</keyword>
<evidence type="ECO:0000313" key="3">
    <source>
        <dbReference type="Proteomes" id="UP000822476"/>
    </source>
</evidence>
<organism evidence="2 3">
    <name type="scientific">Paragonimus skrjabini miyazakii</name>
    <dbReference type="NCBI Taxonomy" id="59628"/>
    <lineage>
        <taxon>Eukaryota</taxon>
        <taxon>Metazoa</taxon>
        <taxon>Spiralia</taxon>
        <taxon>Lophotrochozoa</taxon>
        <taxon>Platyhelminthes</taxon>
        <taxon>Trematoda</taxon>
        <taxon>Digenea</taxon>
        <taxon>Plagiorchiida</taxon>
        <taxon>Troglotremata</taxon>
        <taxon>Troglotrematidae</taxon>
        <taxon>Paragonimus</taxon>
    </lineage>
</organism>
<dbReference type="AlphaFoldDB" id="A0A8S9YTX7"/>
<comment type="caution">
    <text evidence="2">The sequence shown here is derived from an EMBL/GenBank/DDBJ whole genome shotgun (WGS) entry which is preliminary data.</text>
</comment>
<sequence>MQACIHDLQLRIFEINMKIYWVIICCIVSLTFFKTAYTMFKTRAIHQKCSENNFGSATRTSQSKQVRYLSQQNMLELNDPTEQTTFMKRIVRRQADGVTLGFKINMDTTSSVNEIAKAIRRVDSNFIDMTSDSIQNYPVYRFYSPVARAYLNDGEQSQIAMASTRDPLGSDVEWEWITLTAYSAAYIRNKKTKRYLCFNGNGRPTLLKKAYIPRCLFRVYALIKTPKQFSHSVHSQSLDVRRLLSTMNIQNAEKSDENHFPERSVTQRHLLQYANENKNSSKSIDKNMQTSAIRTRRQTASLSDLQLVWFSTAAHWPVWRIRFCPNGMPFAHHRPMHGRCRQPQLNRLSDIFIACPQVPIRCKLACTLTFHRSNNEKTSKLRCDKNCSKLVYCSNAPGVNFINFDNTKLMHGE</sequence>
<dbReference type="Gene3D" id="2.80.10.50">
    <property type="match status" value="1"/>
</dbReference>
<reference evidence="2" key="1">
    <citation type="submission" date="2019-07" db="EMBL/GenBank/DDBJ databases">
        <title>Annotation for the trematode Paragonimus miyazaki's.</title>
        <authorList>
            <person name="Choi Y.-J."/>
        </authorList>
    </citation>
    <scope>NUCLEOTIDE SEQUENCE</scope>
    <source>
        <strain evidence="2">Japan</strain>
    </source>
</reference>
<dbReference type="SUPFAM" id="SSF50353">
    <property type="entry name" value="Cytokine"/>
    <property type="match status" value="1"/>
</dbReference>
<evidence type="ECO:0000313" key="2">
    <source>
        <dbReference type="EMBL" id="KAF7256826.1"/>
    </source>
</evidence>
<accession>A0A8S9YTX7</accession>
<gene>
    <name evidence="2" type="ORF">EG68_06060</name>
</gene>
<dbReference type="OrthoDB" id="6251275at2759"/>